<evidence type="ECO:0000256" key="9">
    <source>
        <dbReference type="ARBA" id="ARBA00023264"/>
    </source>
</evidence>
<keyword evidence="5 11" id="KW-0812">Transmembrane</keyword>
<dbReference type="Proteomes" id="UP000701853">
    <property type="component" value="Chromosome 10"/>
</dbReference>
<dbReference type="PANTHER" id="PTHR15486:SF54">
    <property type="entry name" value="GLYCEROL-3-PHOSPHATE ACYLTRANSFERASE 7"/>
    <property type="match status" value="1"/>
</dbReference>
<keyword evidence="6 11" id="KW-1133">Transmembrane helix</keyword>
<feature type="domain" description="Phospholipid/glycerol acyltransferase" evidence="12">
    <location>
        <begin position="822"/>
        <end position="923"/>
    </location>
</feature>
<dbReference type="Pfam" id="PF01553">
    <property type="entry name" value="Acyltransferase"/>
    <property type="match status" value="2"/>
</dbReference>
<feature type="transmembrane region" description="Helical" evidence="11">
    <location>
        <begin position="765"/>
        <end position="789"/>
    </location>
</feature>
<dbReference type="EMBL" id="JAHUZN010000010">
    <property type="protein sequence ID" value="KAG8480233.1"/>
    <property type="molecule type" value="Genomic_DNA"/>
</dbReference>
<evidence type="ECO:0000256" key="1">
    <source>
        <dbReference type="ARBA" id="ARBA00004141"/>
    </source>
</evidence>
<sequence length="1030" mass="115656">MTFCVQKTAMEYSTVSEFEGTLLKDQDPFSYFMLVAFEASGFIRFTLLLLTWPVIRFLDVLGVGDVGLKLMVFVATVGIRVSKIELVSRVVLPKFYMDDVDMEAWRVFSRYDKRVVVTKMPRIMVERFTKEHLRADVVVGSELVVNRFGFATGFVDGDIGSISCKVAKLFVNDEPSLGLGTATSSFQFFSICKEQMHPPFISDKNHQDYQLLRPLPVIFHDGRLAMRPTPSTALSILLWMPFGIFLSLIRIIIGEMLPLRTMLYVIPLIGCKIVVKGKPPSPISSSNSGVLLVCTHRTLMDPLVLSIVLMRKIPAVTYSLSRLSEILSPIPTVRLRRIKEVDAQKIKQELSKGDLVVCPEGTTCREPFLLRFSGLFAELTDRIVPVAMNNKVGFFYATTASGWKALDPIFFFINPRPFYEVTFLDQLPAEATCSSGKSPHDVANYVQRILAATLGFECTSFTRKDKYIALAGNDSTVSCTSLERCEWRVVIEQIPRERIVNPNHNSVALNSHNPFHFLSNQGEKINKTQVFVLIFCMQKMVMENSIVSEFEGILLKDSDPFCYFMLVAFEASGLIRFALLLLCWPVIRFLDALGMGDAGLKLMVFVATAGLRVLEIESVSRAVLPKFFMDDVDMEAWRVFSRYDKRVVVTKMPRIMVERFVKEHLRADEVVGSELVVNRFGFATGLVNGDIGFISSKVAKLFVDDEPSLGLRRATSSFQFFSICKEQMHPPFITDENCHDHQLLRPLPVIFHDGRLVMRPTPLTALLILSWMPLGIILATIRIIIGVMLPMRIIPFVTPLFGGKIIVKGKPPSPISGSNSGVLFVCTHRTLMDPVVLSTVLMRKIPAVTYSISRLSEILSPIPTVRLTRIREVDAQKIKQELSKGDLVVCPEGTTCREPFLLRFSGLFAELTDRIVPVAMNYRVGFFHATTASGWKALDPIFFFMNPRPVYEVTFLNQLPAEATCSSGKSPHDVANYVQRILAATLGFECTNFTRKDKYRVLAGNDGTVSCTSLVDQVKKVVSTFKPFLQ</sequence>
<dbReference type="GO" id="GO:0010143">
    <property type="term" value="P:cutin biosynthetic process"/>
    <property type="evidence" value="ECO:0007669"/>
    <property type="project" value="TreeGrafter"/>
</dbReference>
<evidence type="ECO:0000256" key="11">
    <source>
        <dbReference type="SAM" id="Phobius"/>
    </source>
</evidence>
<proteinExistence type="inferred from homology"/>
<evidence type="ECO:0000256" key="2">
    <source>
        <dbReference type="ARBA" id="ARBA00007937"/>
    </source>
</evidence>
<evidence type="ECO:0000256" key="10">
    <source>
        <dbReference type="ARBA" id="ARBA00023315"/>
    </source>
</evidence>
<comment type="subcellular location">
    <subcellularLocation>
        <location evidence="1">Membrane</location>
        <topology evidence="1">Multi-pass membrane protein</topology>
    </subcellularLocation>
</comment>
<evidence type="ECO:0000256" key="7">
    <source>
        <dbReference type="ARBA" id="ARBA00023136"/>
    </source>
</evidence>
<evidence type="ECO:0000259" key="12">
    <source>
        <dbReference type="SMART" id="SM00563"/>
    </source>
</evidence>
<evidence type="ECO:0000256" key="5">
    <source>
        <dbReference type="ARBA" id="ARBA00022692"/>
    </source>
</evidence>
<accession>A0A8J6CUA4</accession>
<feature type="transmembrane region" description="Helical" evidence="11">
    <location>
        <begin position="31"/>
        <end position="55"/>
    </location>
</feature>
<name>A0A8J6CUA4_9ROSI</name>
<keyword evidence="10" id="KW-0012">Acyltransferase</keyword>
<protein>
    <recommendedName>
        <fullName evidence="12">Phospholipid/glycerol acyltransferase domain-containing protein</fullName>
    </recommendedName>
</protein>
<dbReference type="SUPFAM" id="SSF69593">
    <property type="entry name" value="Glycerol-3-phosphate (1)-acyltransferase"/>
    <property type="match status" value="2"/>
</dbReference>
<dbReference type="AlphaFoldDB" id="A0A8J6CUA4"/>
<evidence type="ECO:0000256" key="6">
    <source>
        <dbReference type="ARBA" id="ARBA00022989"/>
    </source>
</evidence>
<feature type="domain" description="Phospholipid/glycerol acyltransferase" evidence="12">
    <location>
        <begin position="290"/>
        <end position="391"/>
    </location>
</feature>
<comment type="similarity">
    <text evidence="2">Belongs to the GPAT/DAPAT family.</text>
</comment>
<evidence type="ECO:0000256" key="4">
    <source>
        <dbReference type="ARBA" id="ARBA00022679"/>
    </source>
</evidence>
<organism evidence="13 14">
    <name type="scientific">Gossypium anomalum</name>
    <dbReference type="NCBI Taxonomy" id="47600"/>
    <lineage>
        <taxon>Eukaryota</taxon>
        <taxon>Viridiplantae</taxon>
        <taxon>Streptophyta</taxon>
        <taxon>Embryophyta</taxon>
        <taxon>Tracheophyta</taxon>
        <taxon>Spermatophyta</taxon>
        <taxon>Magnoliopsida</taxon>
        <taxon>eudicotyledons</taxon>
        <taxon>Gunneridae</taxon>
        <taxon>Pentapetalae</taxon>
        <taxon>rosids</taxon>
        <taxon>malvids</taxon>
        <taxon>Malvales</taxon>
        <taxon>Malvaceae</taxon>
        <taxon>Malvoideae</taxon>
        <taxon>Gossypium</taxon>
    </lineage>
</organism>
<keyword evidence="14" id="KW-1185">Reference proteome</keyword>
<feature type="transmembrane region" description="Helical" evidence="11">
    <location>
        <begin position="233"/>
        <end position="253"/>
    </location>
</feature>
<comment type="caution">
    <text evidence="13">The sequence shown here is derived from an EMBL/GenBank/DDBJ whole genome shotgun (WGS) entry which is preliminary data.</text>
</comment>
<keyword evidence="7 11" id="KW-0472">Membrane</keyword>
<keyword evidence="9" id="KW-1208">Phospholipid metabolism</keyword>
<reference evidence="13 14" key="1">
    <citation type="journal article" date="2021" name="bioRxiv">
        <title>The Gossypium anomalum genome as a resource for cotton improvement and evolutionary analysis of hybrid incompatibility.</title>
        <authorList>
            <person name="Grover C.E."/>
            <person name="Yuan D."/>
            <person name="Arick M.A."/>
            <person name="Miller E.R."/>
            <person name="Hu G."/>
            <person name="Peterson D.G."/>
            <person name="Wendel J.F."/>
            <person name="Udall J.A."/>
        </authorList>
    </citation>
    <scope>NUCLEOTIDE SEQUENCE [LARGE SCALE GENOMIC DNA]</scope>
    <source>
        <strain evidence="13">JFW-Udall</strain>
        <tissue evidence="13">Leaf</tissue>
    </source>
</reference>
<evidence type="ECO:0000313" key="13">
    <source>
        <dbReference type="EMBL" id="KAG8480233.1"/>
    </source>
</evidence>
<feature type="transmembrane region" description="Helical" evidence="11">
    <location>
        <begin position="561"/>
        <end position="587"/>
    </location>
</feature>
<keyword evidence="8" id="KW-0443">Lipid metabolism</keyword>
<dbReference type="GO" id="GO:0016020">
    <property type="term" value="C:membrane"/>
    <property type="evidence" value="ECO:0007669"/>
    <property type="project" value="UniProtKB-SubCell"/>
</dbReference>
<dbReference type="CDD" id="cd06551">
    <property type="entry name" value="LPLAT"/>
    <property type="match status" value="2"/>
</dbReference>
<dbReference type="GO" id="GO:0090447">
    <property type="term" value="F:glycerol-3-phosphate 2-O-acyltransferase activity"/>
    <property type="evidence" value="ECO:0007669"/>
    <property type="project" value="TreeGrafter"/>
</dbReference>
<keyword evidence="3" id="KW-0444">Lipid biosynthesis</keyword>
<keyword evidence="4" id="KW-0808">Transferase</keyword>
<evidence type="ECO:0000256" key="8">
    <source>
        <dbReference type="ARBA" id="ARBA00023209"/>
    </source>
</evidence>
<evidence type="ECO:0000256" key="3">
    <source>
        <dbReference type="ARBA" id="ARBA00022516"/>
    </source>
</evidence>
<keyword evidence="8" id="KW-0594">Phospholipid biosynthesis</keyword>
<dbReference type="GO" id="GO:0008654">
    <property type="term" value="P:phospholipid biosynthetic process"/>
    <property type="evidence" value="ECO:0007669"/>
    <property type="project" value="UniProtKB-KW"/>
</dbReference>
<dbReference type="InterPro" id="IPR002123">
    <property type="entry name" value="Plipid/glycerol_acylTrfase"/>
</dbReference>
<dbReference type="SMART" id="SM00563">
    <property type="entry name" value="PlsC"/>
    <property type="match status" value="2"/>
</dbReference>
<dbReference type="InterPro" id="IPR056462">
    <property type="entry name" value="HAD_RAM2/GPAT1-8"/>
</dbReference>
<dbReference type="PANTHER" id="PTHR15486">
    <property type="entry name" value="ANCIENT UBIQUITOUS PROTEIN"/>
    <property type="match status" value="1"/>
</dbReference>
<evidence type="ECO:0000313" key="14">
    <source>
        <dbReference type="Proteomes" id="UP000701853"/>
    </source>
</evidence>
<dbReference type="GO" id="GO:0016791">
    <property type="term" value="F:phosphatase activity"/>
    <property type="evidence" value="ECO:0007669"/>
    <property type="project" value="TreeGrafter"/>
</dbReference>
<dbReference type="OrthoDB" id="1854593at2759"/>
<dbReference type="Pfam" id="PF23270">
    <property type="entry name" value="HAD_RAM2_N"/>
    <property type="match status" value="2"/>
</dbReference>
<gene>
    <name evidence="13" type="ORF">CXB51_024802</name>
</gene>